<protein>
    <recommendedName>
        <fullName evidence="1">DUF1618 domain-containing protein</fullName>
    </recommendedName>
</protein>
<name>A0A0E0EEZ7_9ORYZ</name>
<dbReference type="Proteomes" id="UP000008021">
    <property type="component" value="Chromosome 7"/>
</dbReference>
<reference evidence="2" key="1">
    <citation type="submission" date="2015-04" db="UniProtKB">
        <authorList>
            <consortium name="EnsemblPlants"/>
        </authorList>
    </citation>
    <scope>IDENTIFICATION</scope>
</reference>
<dbReference type="HOGENOM" id="CLU_2310615_0_0_1"/>
<evidence type="ECO:0000313" key="3">
    <source>
        <dbReference type="Proteomes" id="UP000008021"/>
    </source>
</evidence>
<keyword evidence="3" id="KW-1185">Reference proteome</keyword>
<dbReference type="EnsemblPlants" id="OMERI07G20050.1">
    <property type="protein sequence ID" value="OMERI07G20050.1"/>
    <property type="gene ID" value="OMERI07G20050"/>
</dbReference>
<dbReference type="PANTHER" id="PTHR33074:SF126">
    <property type="entry name" value="OS07G0633300 PROTEIN"/>
    <property type="match status" value="1"/>
</dbReference>
<accession>A0A0E0EEZ7</accession>
<sequence length="100" mass="10933">MATGTTAVPSSGEEEEEELLLDGHAYIGNEPNHTTAVDFTRNLERIVASFWSEETIGGEGGTMGWVDLGRGILLCDVLRPDPDIRCVPLPLPRKLLFKLP</sequence>
<reference evidence="2" key="2">
    <citation type="submission" date="2018-05" db="EMBL/GenBank/DDBJ databases">
        <title>OmerRS3 (Oryza meridionalis Reference Sequence Version 3).</title>
        <authorList>
            <person name="Zhang J."/>
            <person name="Kudrna D."/>
            <person name="Lee S."/>
            <person name="Talag J."/>
            <person name="Welchert J."/>
            <person name="Wing R.A."/>
        </authorList>
    </citation>
    <scope>NUCLEOTIDE SEQUENCE [LARGE SCALE GENOMIC DNA]</scope>
    <source>
        <strain evidence="2">cv. OR44</strain>
    </source>
</reference>
<feature type="domain" description="DUF1618" evidence="1">
    <location>
        <begin position="65"/>
        <end position="94"/>
    </location>
</feature>
<dbReference type="AlphaFoldDB" id="A0A0E0EEZ7"/>
<dbReference type="Pfam" id="PF07762">
    <property type="entry name" value="DUF1618"/>
    <property type="match status" value="1"/>
</dbReference>
<proteinExistence type="predicted"/>
<organism evidence="2">
    <name type="scientific">Oryza meridionalis</name>
    <dbReference type="NCBI Taxonomy" id="40149"/>
    <lineage>
        <taxon>Eukaryota</taxon>
        <taxon>Viridiplantae</taxon>
        <taxon>Streptophyta</taxon>
        <taxon>Embryophyta</taxon>
        <taxon>Tracheophyta</taxon>
        <taxon>Spermatophyta</taxon>
        <taxon>Magnoliopsida</taxon>
        <taxon>Liliopsida</taxon>
        <taxon>Poales</taxon>
        <taxon>Poaceae</taxon>
        <taxon>BOP clade</taxon>
        <taxon>Oryzoideae</taxon>
        <taxon>Oryzeae</taxon>
        <taxon>Oryzinae</taxon>
        <taxon>Oryza</taxon>
    </lineage>
</organism>
<evidence type="ECO:0000259" key="1">
    <source>
        <dbReference type="Pfam" id="PF07762"/>
    </source>
</evidence>
<dbReference type="InterPro" id="IPR011676">
    <property type="entry name" value="DUF1618"/>
</dbReference>
<dbReference type="PANTHER" id="PTHR33074">
    <property type="entry name" value="EXPRESSED PROTEIN-RELATED"/>
    <property type="match status" value="1"/>
</dbReference>
<evidence type="ECO:0000313" key="2">
    <source>
        <dbReference type="EnsemblPlants" id="OMERI07G20050.1"/>
    </source>
</evidence>
<dbReference type="Gramene" id="OMERI07G20050.1">
    <property type="protein sequence ID" value="OMERI07G20050.1"/>
    <property type="gene ID" value="OMERI07G20050"/>
</dbReference>